<name>A0A1H8NSI4_9RHOB</name>
<dbReference type="InterPro" id="IPR036768">
    <property type="entry name" value="PolIII_chi_sf"/>
</dbReference>
<dbReference type="RefSeq" id="WP_050519438.1">
    <property type="nucleotide sequence ID" value="NZ_FOCO01000100.1"/>
</dbReference>
<sequence length="150" mass="16164">MGMVMFYHLTASRAEATARTLLARSLQAGWRVMLRGTDTARLADMDQQLWQGPEDGFLPHGLEGGPQDAHQPILLGLGAISNGAQALMVVDGALVDPAEVAALERVFILFDGNDETAVVAARSQWTSMKEAGHAAQYWSEASGRWEKKAG</sequence>
<keyword evidence="2" id="KW-1185">Reference proteome</keyword>
<evidence type="ECO:0000313" key="2">
    <source>
        <dbReference type="Proteomes" id="UP000183002"/>
    </source>
</evidence>
<dbReference type="EMBL" id="FOCO01000100">
    <property type="protein sequence ID" value="SEO32587.1"/>
    <property type="molecule type" value="Genomic_DNA"/>
</dbReference>
<dbReference type="AlphaFoldDB" id="A0A1H8NSI4"/>
<dbReference type="Proteomes" id="UP000183002">
    <property type="component" value="Unassembled WGS sequence"/>
</dbReference>
<organism evidence="1 2">
    <name type="scientific">Pseudorhodobacter antarcticus</name>
    <dbReference type="NCBI Taxonomy" id="1077947"/>
    <lineage>
        <taxon>Bacteria</taxon>
        <taxon>Pseudomonadati</taxon>
        <taxon>Pseudomonadota</taxon>
        <taxon>Alphaproteobacteria</taxon>
        <taxon>Rhodobacterales</taxon>
        <taxon>Paracoccaceae</taxon>
        <taxon>Pseudorhodobacter</taxon>
    </lineage>
</organism>
<dbReference type="STRING" id="1077947.SAMN05216227_11002"/>
<dbReference type="OrthoDB" id="9795973at2"/>
<dbReference type="PANTHER" id="PTHR38767">
    <property type="entry name" value="DNA POLYMERASE III SUBUNIT CHI"/>
    <property type="match status" value="1"/>
</dbReference>
<reference evidence="1 2" key="1">
    <citation type="submission" date="2016-10" db="EMBL/GenBank/DDBJ databases">
        <authorList>
            <person name="de Groot N.N."/>
        </authorList>
    </citation>
    <scope>NUCLEOTIDE SEQUENCE [LARGE SCALE GENOMIC DNA]</scope>
    <source>
        <strain evidence="1 2">CGMCC 1.10836</strain>
    </source>
</reference>
<dbReference type="Gene3D" id="3.40.50.10110">
    <property type="entry name" value="DNA polymerase III subunit chi"/>
    <property type="match status" value="1"/>
</dbReference>
<dbReference type="GO" id="GO:0003677">
    <property type="term" value="F:DNA binding"/>
    <property type="evidence" value="ECO:0007669"/>
    <property type="project" value="InterPro"/>
</dbReference>
<dbReference type="GO" id="GO:0032298">
    <property type="term" value="P:positive regulation of DNA-templated DNA replication initiation"/>
    <property type="evidence" value="ECO:0007669"/>
    <property type="project" value="TreeGrafter"/>
</dbReference>
<protein>
    <submittedName>
        <fullName evidence="1">DNA polymerase III, chi subunit</fullName>
    </submittedName>
</protein>
<evidence type="ECO:0000313" key="1">
    <source>
        <dbReference type="EMBL" id="SEO32587.1"/>
    </source>
</evidence>
<dbReference type="GO" id="GO:0003887">
    <property type="term" value="F:DNA-directed DNA polymerase activity"/>
    <property type="evidence" value="ECO:0007669"/>
    <property type="project" value="InterPro"/>
</dbReference>
<dbReference type="Pfam" id="PF04364">
    <property type="entry name" value="DNA_pol3_chi"/>
    <property type="match status" value="1"/>
</dbReference>
<dbReference type="NCBIfam" id="NF004347">
    <property type="entry name" value="PRK05728.1-4"/>
    <property type="match status" value="1"/>
</dbReference>
<accession>A0A1H8NSI4</accession>
<dbReference type="InterPro" id="IPR007459">
    <property type="entry name" value="DNA_pol3_chi"/>
</dbReference>
<proteinExistence type="predicted"/>
<gene>
    <name evidence="1" type="ORF">SAMN05216227_11002</name>
</gene>
<dbReference type="GO" id="GO:0006260">
    <property type="term" value="P:DNA replication"/>
    <property type="evidence" value="ECO:0007669"/>
    <property type="project" value="InterPro"/>
</dbReference>
<dbReference type="SUPFAM" id="SSF102400">
    <property type="entry name" value="DNA polymerase III chi subunit"/>
    <property type="match status" value="1"/>
</dbReference>
<dbReference type="PANTHER" id="PTHR38767:SF1">
    <property type="entry name" value="DNA POLYMERASE III SUBUNIT CHI"/>
    <property type="match status" value="1"/>
</dbReference>